<name>A0A0F9JE24_9ZZZZ</name>
<gene>
    <name evidence="1" type="ORF">LCGC14_1767480</name>
</gene>
<organism evidence="1">
    <name type="scientific">marine sediment metagenome</name>
    <dbReference type="NCBI Taxonomy" id="412755"/>
    <lineage>
        <taxon>unclassified sequences</taxon>
        <taxon>metagenomes</taxon>
        <taxon>ecological metagenomes</taxon>
    </lineage>
</organism>
<comment type="caution">
    <text evidence="1">The sequence shown here is derived from an EMBL/GenBank/DDBJ whole genome shotgun (WGS) entry which is preliminary data.</text>
</comment>
<sequence length="78" mass="8831">MEVIRIYNPNNEGVGLTKVRKNLVPDTVVTHEENIVKPDLWCSVIANGEVFIIDENYDDFTERLKNAKLISSDGGVHF</sequence>
<proteinExistence type="predicted"/>
<protein>
    <submittedName>
        <fullName evidence="1">Uncharacterized protein</fullName>
    </submittedName>
</protein>
<dbReference type="AlphaFoldDB" id="A0A0F9JE24"/>
<dbReference type="EMBL" id="LAZR01016527">
    <property type="protein sequence ID" value="KKM04116.1"/>
    <property type="molecule type" value="Genomic_DNA"/>
</dbReference>
<accession>A0A0F9JE24</accession>
<evidence type="ECO:0000313" key="1">
    <source>
        <dbReference type="EMBL" id="KKM04116.1"/>
    </source>
</evidence>
<reference evidence="1" key="1">
    <citation type="journal article" date="2015" name="Nature">
        <title>Complex archaea that bridge the gap between prokaryotes and eukaryotes.</title>
        <authorList>
            <person name="Spang A."/>
            <person name="Saw J.H."/>
            <person name="Jorgensen S.L."/>
            <person name="Zaremba-Niedzwiedzka K."/>
            <person name="Martijn J."/>
            <person name="Lind A.E."/>
            <person name="van Eijk R."/>
            <person name="Schleper C."/>
            <person name="Guy L."/>
            <person name="Ettema T.J."/>
        </authorList>
    </citation>
    <scope>NUCLEOTIDE SEQUENCE</scope>
</reference>